<accession>A0A511VG21</accession>
<dbReference type="GO" id="GO:0030313">
    <property type="term" value="C:cell envelope"/>
    <property type="evidence" value="ECO:0007669"/>
    <property type="project" value="UniProtKB-SubCell"/>
</dbReference>
<evidence type="ECO:0000256" key="3">
    <source>
        <dbReference type="ARBA" id="ARBA00022729"/>
    </source>
</evidence>
<dbReference type="PANTHER" id="PTHR35936:SF17">
    <property type="entry name" value="ARGININE-BINDING EXTRACELLULAR PROTEIN ARTP"/>
    <property type="match status" value="1"/>
</dbReference>
<dbReference type="SMART" id="SM00062">
    <property type="entry name" value="PBPb"/>
    <property type="match status" value="1"/>
</dbReference>
<organism evidence="8 9">
    <name type="scientific">Aneurinibacillus danicus</name>
    <dbReference type="NCBI Taxonomy" id="267746"/>
    <lineage>
        <taxon>Bacteria</taxon>
        <taxon>Bacillati</taxon>
        <taxon>Bacillota</taxon>
        <taxon>Bacilli</taxon>
        <taxon>Bacillales</taxon>
        <taxon>Paenibacillaceae</taxon>
        <taxon>Aneurinibacillus group</taxon>
        <taxon>Aneurinibacillus</taxon>
    </lineage>
</organism>
<feature type="chain" id="PRO_5022103792" evidence="6">
    <location>
        <begin position="26"/>
        <end position="280"/>
    </location>
</feature>
<reference evidence="8 9" key="1">
    <citation type="submission" date="2019-07" db="EMBL/GenBank/DDBJ databases">
        <title>Whole genome shotgun sequence of Aneurinibacillus danicus NBRC 102444.</title>
        <authorList>
            <person name="Hosoyama A."/>
            <person name="Uohara A."/>
            <person name="Ohji S."/>
            <person name="Ichikawa N."/>
        </authorList>
    </citation>
    <scope>NUCLEOTIDE SEQUENCE [LARGE SCALE GENOMIC DNA]</scope>
    <source>
        <strain evidence="8 9">NBRC 102444</strain>
    </source>
</reference>
<dbReference type="PROSITE" id="PS51257">
    <property type="entry name" value="PROKAR_LIPOPROTEIN"/>
    <property type="match status" value="1"/>
</dbReference>
<keyword evidence="9" id="KW-1185">Reference proteome</keyword>
<evidence type="ECO:0000259" key="7">
    <source>
        <dbReference type="SMART" id="SM00062"/>
    </source>
</evidence>
<proteinExistence type="inferred from homology"/>
<name>A0A511VG21_9BACL</name>
<comment type="similarity">
    <text evidence="2 4">Belongs to the bacterial solute-binding protein 3 family.</text>
</comment>
<protein>
    <submittedName>
        <fullName evidence="8">Basic amino acid ABC transporter substrate-binding protein</fullName>
    </submittedName>
</protein>
<keyword evidence="3 6" id="KW-0732">Signal</keyword>
<dbReference type="EMBL" id="BJXX01000170">
    <property type="protein sequence ID" value="GEN36182.1"/>
    <property type="molecule type" value="Genomic_DNA"/>
</dbReference>
<dbReference type="InterPro" id="IPR001638">
    <property type="entry name" value="Solute-binding_3/MltF_N"/>
</dbReference>
<evidence type="ECO:0000256" key="1">
    <source>
        <dbReference type="ARBA" id="ARBA00004196"/>
    </source>
</evidence>
<dbReference type="PANTHER" id="PTHR35936">
    <property type="entry name" value="MEMBRANE-BOUND LYTIC MUREIN TRANSGLYCOSYLASE F"/>
    <property type="match status" value="1"/>
</dbReference>
<dbReference type="PROSITE" id="PS01039">
    <property type="entry name" value="SBP_BACTERIAL_3"/>
    <property type="match status" value="1"/>
</dbReference>
<dbReference type="SUPFAM" id="SSF53850">
    <property type="entry name" value="Periplasmic binding protein-like II"/>
    <property type="match status" value="1"/>
</dbReference>
<dbReference type="Pfam" id="PF00497">
    <property type="entry name" value="SBP_bac_3"/>
    <property type="match status" value="1"/>
</dbReference>
<comment type="subcellular location">
    <subcellularLocation>
        <location evidence="1">Cell envelope</location>
    </subcellularLocation>
</comment>
<dbReference type="Proteomes" id="UP000321157">
    <property type="component" value="Unassembled WGS sequence"/>
</dbReference>
<gene>
    <name evidence="8" type="ORF">ADA01nite_36420</name>
</gene>
<feature type="region of interest" description="Disordered" evidence="5">
    <location>
        <begin position="31"/>
        <end position="53"/>
    </location>
</feature>
<evidence type="ECO:0000256" key="4">
    <source>
        <dbReference type="RuleBase" id="RU003744"/>
    </source>
</evidence>
<feature type="compositionally biased region" description="Low complexity" evidence="5">
    <location>
        <begin position="32"/>
        <end position="42"/>
    </location>
</feature>
<sequence length="280" mass="30639">MRTQKTMKALFSALMLVLLAVMVAACGGGDKGASQQASGQAEQGKEASSGGEKKVLKVGTDAAYPPFEKQGPDSKPVGFDMDIIKAIAEVNGWELQIEHAGWDPLFEDIDKGKRDIGISAITINDERKQKYDFSDPYFDAFQLIMVPESANVTKIEDIKDMRVAVQSGTTGADLAEKVLGKGNPKLKGFDDTPSAVEELYAKRVDAVVADNAVLNDFLKTSGKEGYKVVKDPNVVPEQYGIMVKKGNKELLDEINKGLKTIKENGKYDEIYKQYFGEEKK</sequence>
<feature type="domain" description="Solute-binding protein family 3/N-terminal" evidence="7">
    <location>
        <begin position="55"/>
        <end position="278"/>
    </location>
</feature>
<evidence type="ECO:0000256" key="5">
    <source>
        <dbReference type="SAM" id="MobiDB-lite"/>
    </source>
</evidence>
<feature type="signal peptide" evidence="6">
    <location>
        <begin position="1"/>
        <end position="25"/>
    </location>
</feature>
<dbReference type="Gene3D" id="3.40.190.10">
    <property type="entry name" value="Periplasmic binding protein-like II"/>
    <property type="match status" value="2"/>
</dbReference>
<dbReference type="RefSeq" id="WP_246147405.1">
    <property type="nucleotide sequence ID" value="NZ_BJXX01000170.1"/>
</dbReference>
<evidence type="ECO:0000313" key="8">
    <source>
        <dbReference type="EMBL" id="GEN36182.1"/>
    </source>
</evidence>
<dbReference type="InterPro" id="IPR018313">
    <property type="entry name" value="SBP_3_CS"/>
</dbReference>
<evidence type="ECO:0000256" key="2">
    <source>
        <dbReference type="ARBA" id="ARBA00010333"/>
    </source>
</evidence>
<comment type="caution">
    <text evidence="8">The sequence shown here is derived from an EMBL/GenBank/DDBJ whole genome shotgun (WGS) entry which is preliminary data.</text>
</comment>
<dbReference type="AlphaFoldDB" id="A0A511VG21"/>
<dbReference type="CDD" id="cd13624">
    <property type="entry name" value="PBP2_Arg_Lys_His"/>
    <property type="match status" value="1"/>
</dbReference>
<evidence type="ECO:0000313" key="9">
    <source>
        <dbReference type="Proteomes" id="UP000321157"/>
    </source>
</evidence>
<evidence type="ECO:0000256" key="6">
    <source>
        <dbReference type="SAM" id="SignalP"/>
    </source>
</evidence>